<dbReference type="GO" id="GO:0009103">
    <property type="term" value="P:lipopolysaccharide biosynthetic process"/>
    <property type="evidence" value="ECO:0007669"/>
    <property type="project" value="UniProtKB-ARBA"/>
</dbReference>
<evidence type="ECO:0000256" key="4">
    <source>
        <dbReference type="ARBA" id="ARBA00022679"/>
    </source>
</evidence>
<organism evidence="10">
    <name type="scientific">Geobacillus sp. (strain Y4.1MC1)</name>
    <dbReference type="NCBI Taxonomy" id="581103"/>
    <lineage>
        <taxon>Bacteria</taxon>
        <taxon>Bacillati</taxon>
        <taxon>Bacillota</taxon>
        <taxon>Bacilli</taxon>
        <taxon>Bacillales</taxon>
        <taxon>Anoxybacillaceae</taxon>
        <taxon>Geobacillus</taxon>
    </lineage>
</organism>
<keyword evidence="6 8" id="KW-1133">Transmembrane helix</keyword>
<evidence type="ECO:0000256" key="2">
    <source>
        <dbReference type="ARBA" id="ARBA00022475"/>
    </source>
</evidence>
<dbReference type="KEGG" id="gmc:GY4MC1_0292"/>
<feature type="transmembrane region" description="Helical" evidence="8">
    <location>
        <begin position="12"/>
        <end position="31"/>
    </location>
</feature>
<keyword evidence="7 8" id="KW-0472">Membrane</keyword>
<dbReference type="EMBL" id="CP002293">
    <property type="protein sequence ID" value="ADP73139.1"/>
    <property type="molecule type" value="Genomic_DNA"/>
</dbReference>
<sequence>MVLPDKKRKIIVAIMLLTALAFRLFVLWKYGLSLTLHSDDTAYIRSGKILAEKGMIVYHYNHINEPTVHIMPGLPMLLAAIFFIFGTGDMGLYAAKAVMILFGVASVFLIYAIGKDINHEWAGIIAGFSTALFVPLIEIDNLILTEPPFLFGLLLFIRFAVQLGRNHSMSAFYGLMFAYLFCLLFRATVALIPFALLGYFLLIKYPLRLAWKQLGIAVLLVIIVLGPWWVRNYIHYKEFIPLTGSSGDPLLLGTYQGDGYRYGEPYEEVIKKIDEQYPHITIRKKQELEKEIAIERIKRWYKANPKQFIESYTIKKAKIQWETPFYPVEILDVKKPFIISLHQRIVLLAFASVALTLLLLKRNRKELLFLTFIIAYFTVLNNVFFAYSRYNLPLMPLLFLYIGLLVSAVWHMLFRKKAASS</sequence>
<reference evidence="10" key="1">
    <citation type="submission" date="2010-10" db="EMBL/GenBank/DDBJ databases">
        <title>Complete sequence of chromosome of Geobacillus sp. Y4.1MC1.</title>
        <authorList>
            <consortium name="US DOE Joint Genome Institute"/>
            <person name="Lucas S."/>
            <person name="Copeland A."/>
            <person name="Lapidus A."/>
            <person name="Cheng J.-F."/>
            <person name="Bruce D."/>
            <person name="Goodwin L."/>
            <person name="Pitluck S."/>
            <person name="Chertkov O."/>
            <person name="Zhang X."/>
            <person name="Detter J.C."/>
            <person name="Han C."/>
            <person name="Tapia R."/>
            <person name="Land M."/>
            <person name="Hauser L."/>
            <person name="Jeffries C."/>
            <person name="Kyrpides N."/>
            <person name="Ivanova N."/>
            <person name="Ovchinnikova G."/>
            <person name="Brumm P."/>
            <person name="Mead D."/>
            <person name="Woyke T."/>
        </authorList>
    </citation>
    <scope>NUCLEOTIDE SEQUENCE [LARGE SCALE GENOMIC DNA]</scope>
    <source>
        <strain evidence="10">Y4.1MC1</strain>
    </source>
</reference>
<feature type="transmembrane region" description="Helical" evidence="8">
    <location>
        <begin position="177"/>
        <end position="202"/>
    </location>
</feature>
<evidence type="ECO:0000256" key="7">
    <source>
        <dbReference type="ARBA" id="ARBA00023136"/>
    </source>
</evidence>
<feature type="transmembrane region" description="Helical" evidence="8">
    <location>
        <begin position="394"/>
        <end position="414"/>
    </location>
</feature>
<dbReference type="PANTHER" id="PTHR33908:SF11">
    <property type="entry name" value="MEMBRANE PROTEIN"/>
    <property type="match status" value="1"/>
</dbReference>
<feature type="domain" description="Glycosyltransferase RgtA/B/C/D-like" evidence="9">
    <location>
        <begin position="72"/>
        <end position="224"/>
    </location>
</feature>
<evidence type="ECO:0000259" key="9">
    <source>
        <dbReference type="Pfam" id="PF13231"/>
    </source>
</evidence>
<evidence type="ECO:0000256" key="5">
    <source>
        <dbReference type="ARBA" id="ARBA00022692"/>
    </source>
</evidence>
<evidence type="ECO:0000256" key="1">
    <source>
        <dbReference type="ARBA" id="ARBA00004651"/>
    </source>
</evidence>
<dbReference type="InterPro" id="IPR038731">
    <property type="entry name" value="RgtA/B/C-like"/>
</dbReference>
<accession>A0A7U3YC46</accession>
<evidence type="ECO:0000256" key="6">
    <source>
        <dbReference type="ARBA" id="ARBA00022989"/>
    </source>
</evidence>
<feature type="transmembrane region" description="Helical" evidence="8">
    <location>
        <begin position="93"/>
        <end position="113"/>
    </location>
</feature>
<dbReference type="Pfam" id="PF13231">
    <property type="entry name" value="PMT_2"/>
    <property type="match status" value="1"/>
</dbReference>
<keyword evidence="3" id="KW-0328">Glycosyltransferase</keyword>
<evidence type="ECO:0000256" key="8">
    <source>
        <dbReference type="SAM" id="Phobius"/>
    </source>
</evidence>
<keyword evidence="4" id="KW-0808">Transferase</keyword>
<feature type="transmembrane region" description="Helical" evidence="8">
    <location>
        <begin position="214"/>
        <end position="230"/>
    </location>
</feature>
<comment type="subcellular location">
    <subcellularLocation>
        <location evidence="1">Cell membrane</location>
        <topology evidence="1">Multi-pass membrane protein</topology>
    </subcellularLocation>
</comment>
<dbReference type="PANTHER" id="PTHR33908">
    <property type="entry name" value="MANNOSYLTRANSFERASE YKCB-RELATED"/>
    <property type="match status" value="1"/>
</dbReference>
<evidence type="ECO:0000313" key="10">
    <source>
        <dbReference type="EMBL" id="ADP73139.1"/>
    </source>
</evidence>
<evidence type="ECO:0000256" key="3">
    <source>
        <dbReference type="ARBA" id="ARBA00022676"/>
    </source>
</evidence>
<name>A0A7U3YC46_GEOS0</name>
<dbReference type="GO" id="GO:0016763">
    <property type="term" value="F:pentosyltransferase activity"/>
    <property type="evidence" value="ECO:0007669"/>
    <property type="project" value="TreeGrafter"/>
</dbReference>
<protein>
    <recommendedName>
        <fullName evidence="9">Glycosyltransferase RgtA/B/C/D-like domain-containing protein</fullName>
    </recommendedName>
</protein>
<keyword evidence="5 8" id="KW-0812">Transmembrane</keyword>
<proteinExistence type="predicted"/>
<dbReference type="InterPro" id="IPR050297">
    <property type="entry name" value="LipidA_mod_glycosyltrf_83"/>
</dbReference>
<feature type="transmembrane region" description="Helical" evidence="8">
    <location>
        <begin position="68"/>
        <end position="86"/>
    </location>
</feature>
<dbReference type="GO" id="GO:0005886">
    <property type="term" value="C:plasma membrane"/>
    <property type="evidence" value="ECO:0007669"/>
    <property type="project" value="UniProtKB-SubCell"/>
</dbReference>
<feature type="transmembrane region" description="Helical" evidence="8">
    <location>
        <begin position="367"/>
        <end position="388"/>
    </location>
</feature>
<gene>
    <name evidence="10" type="ORF">GY4MC1_0292</name>
</gene>
<feature type="transmembrane region" description="Helical" evidence="8">
    <location>
        <begin position="341"/>
        <end position="360"/>
    </location>
</feature>
<feature type="transmembrane region" description="Helical" evidence="8">
    <location>
        <begin position="119"/>
        <end position="137"/>
    </location>
</feature>
<keyword evidence="2" id="KW-1003">Cell membrane</keyword>
<dbReference type="AlphaFoldDB" id="A0A7U3YC46"/>